<dbReference type="AlphaFoldDB" id="A0A1I5SQF3"/>
<evidence type="ECO:0000313" key="3">
    <source>
        <dbReference type="Proteomes" id="UP000182624"/>
    </source>
</evidence>
<keyword evidence="1" id="KW-1133">Transmembrane helix</keyword>
<keyword evidence="1" id="KW-0472">Membrane</keyword>
<sequence>MQLKKSKTYKEQVEILRNKGLKINDSGNVILFLNHVNYYRFSGYFLPFISKTDKKFHEDTSFEQLENIYYFDSELRKLIMGTIDEIEIYLKSQISYYHSQKYDAEGYTDSTNYNSKHNHNAFLQRVSACIAENQRTLVVKHHMNNYGGHFPIWVLIEYFSIGMLSYFYRDLPNIDKATIAQNTYGVNYQVLDSWFRCLTDLRNKCAHYSRLYYWIFTALPRMPQGEKYIPTRRLFAQLYMLKLMYPDHKKWNEEFVKPLAKLMRKYKSDIVKAHIDFPYKWKSMLMYK</sequence>
<keyword evidence="3" id="KW-1185">Reference proteome</keyword>
<reference evidence="3" key="1">
    <citation type="submission" date="2016-10" db="EMBL/GenBank/DDBJ databases">
        <authorList>
            <person name="Varghese N."/>
            <person name="Submissions S."/>
        </authorList>
    </citation>
    <scope>NUCLEOTIDE SEQUENCE [LARGE SCALE GENOMIC DNA]</scope>
    <source>
        <strain evidence="3">P18</strain>
    </source>
</reference>
<proteinExistence type="predicted"/>
<name>A0A1I5SQF3_9FIRM</name>
<dbReference type="PIRSF" id="PIRSF034934">
    <property type="entry name" value="AbiF_AbiD"/>
    <property type="match status" value="1"/>
</dbReference>
<dbReference type="EMBL" id="FOXO01000007">
    <property type="protein sequence ID" value="SFP72945.1"/>
    <property type="molecule type" value="Genomic_DNA"/>
</dbReference>
<dbReference type="Pfam" id="PF07751">
    <property type="entry name" value="Abi_2"/>
    <property type="match status" value="1"/>
</dbReference>
<evidence type="ECO:0000313" key="2">
    <source>
        <dbReference type="EMBL" id="SFP72945.1"/>
    </source>
</evidence>
<feature type="transmembrane region" description="Helical" evidence="1">
    <location>
        <begin position="150"/>
        <end position="168"/>
    </location>
</feature>
<evidence type="ECO:0000256" key="1">
    <source>
        <dbReference type="SAM" id="Phobius"/>
    </source>
</evidence>
<dbReference type="InterPro" id="IPR011664">
    <property type="entry name" value="Abi_system_AbiD/AbiF-like"/>
</dbReference>
<dbReference type="InterPro" id="IPR017034">
    <property type="entry name" value="Abi_system_AbiD/AbiF"/>
</dbReference>
<dbReference type="Proteomes" id="UP000182624">
    <property type="component" value="Unassembled WGS sequence"/>
</dbReference>
<accession>A0A1I5SQF3</accession>
<protein>
    <submittedName>
        <fullName evidence="2">Abortive infection bacteriophage resistance protein</fullName>
    </submittedName>
</protein>
<keyword evidence="1" id="KW-0812">Transmembrane</keyword>
<gene>
    <name evidence="2" type="ORF">SAMN04487928_1074</name>
</gene>
<dbReference type="RefSeq" id="WP_083413419.1">
    <property type="nucleotide sequence ID" value="NZ_FOXO01000007.1"/>
</dbReference>
<organism evidence="2 3">
    <name type="scientific">Butyrivibrio proteoclasticus</name>
    <dbReference type="NCBI Taxonomy" id="43305"/>
    <lineage>
        <taxon>Bacteria</taxon>
        <taxon>Bacillati</taxon>
        <taxon>Bacillota</taxon>
        <taxon>Clostridia</taxon>
        <taxon>Lachnospirales</taxon>
        <taxon>Lachnospiraceae</taxon>
        <taxon>Butyrivibrio</taxon>
    </lineage>
</organism>
<dbReference type="OrthoDB" id="5363652at2"/>